<feature type="domain" description="Metallo-beta-lactamase" evidence="1">
    <location>
        <begin position="57"/>
        <end position="232"/>
    </location>
</feature>
<dbReference type="InterPro" id="IPR036866">
    <property type="entry name" value="RibonucZ/Hydroxyglut_hydro"/>
</dbReference>
<dbReference type="RefSeq" id="WP_015883221.1">
    <property type="nucleotide sequence ID" value="NC_012669.1"/>
</dbReference>
<name>C5BY81_BEUC1</name>
<dbReference type="PANTHER" id="PTHR46018">
    <property type="entry name" value="ZINC PHOSPHODIESTERASE ELAC PROTEIN 1"/>
    <property type="match status" value="1"/>
</dbReference>
<dbReference type="InterPro" id="IPR001279">
    <property type="entry name" value="Metallo-B-lactamas"/>
</dbReference>
<dbReference type="KEGG" id="bcv:Bcav_2736"/>
<dbReference type="Pfam" id="PF12706">
    <property type="entry name" value="Lactamase_B_2"/>
    <property type="match status" value="1"/>
</dbReference>
<dbReference type="CDD" id="cd07716">
    <property type="entry name" value="RNaseZ_short-form-like_MBL-fold"/>
    <property type="match status" value="1"/>
</dbReference>
<dbReference type="STRING" id="471853.Bcav_2736"/>
<evidence type="ECO:0000313" key="2">
    <source>
        <dbReference type="EMBL" id="ACQ80981.1"/>
    </source>
</evidence>
<organism evidence="2 3">
    <name type="scientific">Beutenbergia cavernae (strain ATCC BAA-8 / DSM 12333 / CCUG 43141 / JCM 11478 / NBRC 16432 / NCIMB 13614 / HKI 0122)</name>
    <dbReference type="NCBI Taxonomy" id="471853"/>
    <lineage>
        <taxon>Bacteria</taxon>
        <taxon>Bacillati</taxon>
        <taxon>Actinomycetota</taxon>
        <taxon>Actinomycetes</taxon>
        <taxon>Micrococcales</taxon>
        <taxon>Beutenbergiaceae</taxon>
        <taxon>Beutenbergia</taxon>
    </lineage>
</organism>
<dbReference type="Proteomes" id="UP000007962">
    <property type="component" value="Chromosome"/>
</dbReference>
<evidence type="ECO:0000259" key="1">
    <source>
        <dbReference type="Pfam" id="PF12706"/>
    </source>
</evidence>
<gene>
    <name evidence="2" type="ordered locus">Bcav_2736</name>
</gene>
<dbReference type="GO" id="GO:0042781">
    <property type="term" value="F:3'-tRNA processing endoribonuclease activity"/>
    <property type="evidence" value="ECO:0007669"/>
    <property type="project" value="TreeGrafter"/>
</dbReference>
<dbReference type="EMBL" id="CP001618">
    <property type="protein sequence ID" value="ACQ80981.1"/>
    <property type="molecule type" value="Genomic_DNA"/>
</dbReference>
<reference evidence="2 3" key="1">
    <citation type="journal article" date="2009" name="Stand. Genomic Sci.">
        <title>Complete genome sequence of Beutenbergia cavernae type strain (HKI 0122).</title>
        <authorList>
            <person name="Land M."/>
            <person name="Pukall R."/>
            <person name="Abt B."/>
            <person name="Goker M."/>
            <person name="Rohde M."/>
            <person name="Glavina Del Rio T."/>
            <person name="Tice H."/>
            <person name="Copeland A."/>
            <person name="Cheng J.F."/>
            <person name="Lucas S."/>
            <person name="Chen F."/>
            <person name="Nolan M."/>
            <person name="Bruce D."/>
            <person name="Goodwin L."/>
            <person name="Pitluck S."/>
            <person name="Ivanova N."/>
            <person name="Mavromatis K."/>
            <person name="Ovchinnikova G."/>
            <person name="Pati A."/>
            <person name="Chen A."/>
            <person name="Palaniappan K."/>
            <person name="Hauser L."/>
            <person name="Chang Y.J."/>
            <person name="Jefferies C.C."/>
            <person name="Saunders E."/>
            <person name="Brettin T."/>
            <person name="Detter J.C."/>
            <person name="Han C."/>
            <person name="Chain P."/>
            <person name="Bristow J."/>
            <person name="Eisen J.A."/>
            <person name="Markowitz V."/>
            <person name="Hugenholtz P."/>
            <person name="Kyrpides N.C."/>
            <person name="Klenk H.P."/>
            <person name="Lapidus A."/>
        </authorList>
    </citation>
    <scope>NUCLEOTIDE SEQUENCE [LARGE SCALE GENOMIC DNA]</scope>
    <source>
        <strain evidence="3">ATCC BAA-8 / DSM 12333 / NBRC 16432</strain>
    </source>
</reference>
<dbReference type="PANTHER" id="PTHR46018:SF4">
    <property type="entry name" value="METALLO-HYDROLASE YHFI-RELATED"/>
    <property type="match status" value="1"/>
</dbReference>
<keyword evidence="3" id="KW-1185">Reference proteome</keyword>
<dbReference type="SUPFAM" id="SSF56281">
    <property type="entry name" value="Metallo-hydrolase/oxidoreductase"/>
    <property type="match status" value="1"/>
</dbReference>
<protein>
    <submittedName>
        <fullName evidence="2">Beta-lactamase domain protein</fullName>
    </submittedName>
</protein>
<dbReference type="HOGENOM" id="CLU_031317_3_0_11"/>
<accession>C5BY81</accession>
<proteinExistence type="predicted"/>
<evidence type="ECO:0000313" key="3">
    <source>
        <dbReference type="Proteomes" id="UP000007962"/>
    </source>
</evidence>
<dbReference type="Gene3D" id="3.60.15.10">
    <property type="entry name" value="Ribonuclease Z/Hydroxyacylglutathione hydrolase-like"/>
    <property type="match status" value="1"/>
</dbReference>
<dbReference type="OrthoDB" id="9800940at2"/>
<sequence length="265" mass="27725">MRLTVIGCSGSTSGPASPSSCYLVQAEGPDGFGGTRTWSVVLDLGSGAFGGLLEHVEPAEIDAVALTHLHADHVVDVAGLHVYLRYHPQGPRGPVRVLGPEGTDERIRDLVMAGDDEPVTEQLAIEEWPPGGAVQVGPLRLEAAAVRHPVPAVGIRVTGPREGVGDAGDAVLLYTGDTDSCPGVEALADGADVLLAEAAFEENRESVRGIHLTGRRAGELAQGRAGRLVLTHLPPWTRPEVVRAEAEAVFDGPIDMAEPGATWEL</sequence>
<dbReference type="AlphaFoldDB" id="C5BY81"/>
<dbReference type="eggNOG" id="COG1234">
    <property type="taxonomic scope" value="Bacteria"/>
</dbReference>